<dbReference type="EMBL" id="VWSH01000004">
    <property type="protein sequence ID" value="KAA5532682.1"/>
    <property type="molecule type" value="Genomic_DNA"/>
</dbReference>
<evidence type="ECO:0000256" key="1">
    <source>
        <dbReference type="ARBA" id="ARBA00008428"/>
    </source>
</evidence>
<evidence type="ECO:0000256" key="2">
    <source>
        <dbReference type="ARBA" id="ARBA00022515"/>
    </source>
</evidence>
<comment type="caution">
    <text evidence="15">The sequence shown here is derived from an EMBL/GenBank/DDBJ whole genome shotgun (WGS) entry which is preliminary data.</text>
</comment>
<dbReference type="Gene3D" id="3.40.50.300">
    <property type="entry name" value="P-loop containing nucleotide triphosphate hydrolases"/>
    <property type="match status" value="1"/>
</dbReference>
<keyword evidence="8 12" id="KW-0238">DNA-binding</keyword>
<dbReference type="PANTHER" id="PTHR30153:SF2">
    <property type="entry name" value="REPLICATIVE DNA HELICASE"/>
    <property type="match status" value="1"/>
</dbReference>
<protein>
    <recommendedName>
        <fullName evidence="11 12">Replicative DNA helicase</fullName>
        <ecNumber evidence="11 12">5.6.2.3</ecNumber>
    </recommendedName>
</protein>
<proteinExistence type="inferred from homology"/>
<reference evidence="15 16" key="1">
    <citation type="submission" date="2019-09" db="EMBL/GenBank/DDBJ databases">
        <title>Genome sequence and assembly of Taibaiella sp.</title>
        <authorList>
            <person name="Chhetri G."/>
        </authorList>
    </citation>
    <scope>NUCLEOTIDE SEQUENCE [LARGE SCALE GENOMIC DNA]</scope>
    <source>
        <strain evidence="15 16">KVB11</strain>
    </source>
</reference>
<evidence type="ECO:0000256" key="3">
    <source>
        <dbReference type="ARBA" id="ARBA00022705"/>
    </source>
</evidence>
<dbReference type="InterPro" id="IPR003593">
    <property type="entry name" value="AAA+_ATPase"/>
</dbReference>
<feature type="domain" description="SF4 helicase" evidence="14">
    <location>
        <begin position="196"/>
        <end position="460"/>
    </location>
</feature>
<dbReference type="AlphaFoldDB" id="A0A5M6CFI5"/>
<evidence type="ECO:0000256" key="13">
    <source>
        <dbReference type="SAM" id="MobiDB-lite"/>
    </source>
</evidence>
<keyword evidence="6 12" id="KW-0347">Helicase</keyword>
<feature type="compositionally biased region" description="Basic and acidic residues" evidence="13">
    <location>
        <begin position="480"/>
        <end position="491"/>
    </location>
</feature>
<dbReference type="GO" id="GO:0043139">
    <property type="term" value="F:5'-3' DNA helicase activity"/>
    <property type="evidence" value="ECO:0007669"/>
    <property type="project" value="UniProtKB-EC"/>
</dbReference>
<gene>
    <name evidence="15" type="primary">dnaB</name>
    <name evidence="15" type="ORF">F0919_18040</name>
</gene>
<dbReference type="RefSeq" id="WP_150034267.1">
    <property type="nucleotide sequence ID" value="NZ_VWSH01000004.1"/>
</dbReference>
<dbReference type="Proteomes" id="UP000323632">
    <property type="component" value="Unassembled WGS sequence"/>
</dbReference>
<comment type="function">
    <text evidence="12">The main replicative DNA helicase, it participates in initiation and elongation during chromosome replication. Travels ahead of the DNA replisome, separating dsDNA into templates for DNA synthesis. A processive ATP-dependent 5'-3' DNA helicase it has DNA-dependent ATPase activity.</text>
</comment>
<comment type="similarity">
    <text evidence="1 12">Belongs to the helicase family. DnaB subfamily.</text>
</comment>
<dbReference type="Pfam" id="PF00772">
    <property type="entry name" value="DnaB"/>
    <property type="match status" value="1"/>
</dbReference>
<dbReference type="SUPFAM" id="SSF48024">
    <property type="entry name" value="N-terminal domain of DnaB helicase"/>
    <property type="match status" value="1"/>
</dbReference>
<organism evidence="15 16">
    <name type="scientific">Taibaiella lutea</name>
    <dbReference type="NCBI Taxonomy" id="2608001"/>
    <lineage>
        <taxon>Bacteria</taxon>
        <taxon>Pseudomonadati</taxon>
        <taxon>Bacteroidota</taxon>
        <taxon>Chitinophagia</taxon>
        <taxon>Chitinophagales</taxon>
        <taxon>Chitinophagaceae</taxon>
        <taxon>Taibaiella</taxon>
    </lineage>
</organism>
<comment type="catalytic activity">
    <reaction evidence="10 12">
        <text>ATP + H2O = ADP + phosphate + H(+)</text>
        <dbReference type="Rhea" id="RHEA:13065"/>
        <dbReference type="ChEBI" id="CHEBI:15377"/>
        <dbReference type="ChEBI" id="CHEBI:15378"/>
        <dbReference type="ChEBI" id="CHEBI:30616"/>
        <dbReference type="ChEBI" id="CHEBI:43474"/>
        <dbReference type="ChEBI" id="CHEBI:456216"/>
        <dbReference type="EC" id="5.6.2.3"/>
    </reaction>
</comment>
<evidence type="ECO:0000313" key="15">
    <source>
        <dbReference type="EMBL" id="KAA5532682.1"/>
    </source>
</evidence>
<dbReference type="CDD" id="cd00984">
    <property type="entry name" value="DnaB_C"/>
    <property type="match status" value="1"/>
</dbReference>
<keyword evidence="3 12" id="KW-0235">DNA replication</keyword>
<dbReference type="Pfam" id="PF03796">
    <property type="entry name" value="DnaB_C"/>
    <property type="match status" value="1"/>
</dbReference>
<dbReference type="EC" id="5.6.2.3" evidence="11 12"/>
<evidence type="ECO:0000256" key="8">
    <source>
        <dbReference type="ARBA" id="ARBA00023125"/>
    </source>
</evidence>
<evidence type="ECO:0000256" key="5">
    <source>
        <dbReference type="ARBA" id="ARBA00022801"/>
    </source>
</evidence>
<dbReference type="NCBIfam" id="TIGR00665">
    <property type="entry name" value="DnaB"/>
    <property type="match status" value="1"/>
</dbReference>
<dbReference type="InterPro" id="IPR016136">
    <property type="entry name" value="DNA_helicase_N/primase_C"/>
</dbReference>
<sequence>METIKLNKLINSQKKPVIQPMYGKIPPQNKEAESAVLSQLINGSGRLIEVMEILKSGECFYLDAHQRIYDAILTMNGKGQKVDLVGVTTELSNSGNLELIGGGYFLTKLSDKTVFDHTILSHAEDILECYKRRESIKVAGELMALSYENGESLNDIVHAADQELIRIISEGDISEAKPIRDLIIPFMENLQAAKENKKDITGVNTGYSWLNDKTGGWQNTDLIILAARPSVGKTAFALNLALNATVGEDPVPVAIFSLEMGADQLMKRVVSALSLIELEKITKGQLSDIETSHIDQTLNIIASKNIHIDETFGVSITQLRARAKRLKRKHNIGLLIIDYLQLMAGETKGGNREQEISKISRGLKGIAKELDIPVIALSQMSRDVEKRSDKEPMLSDLRESGAIEQDADIVMFIHHPKDAESGQIKNVIKIAKHRNGSLGDMEECKFFGNIQKWMNPSEANAYMGRNTTFKPFAGMPTSSPDERIEGKKMQAFDDAPF</sequence>
<evidence type="ECO:0000256" key="10">
    <source>
        <dbReference type="ARBA" id="ARBA00048954"/>
    </source>
</evidence>
<dbReference type="InterPro" id="IPR036185">
    <property type="entry name" value="DNA_heli_DnaB-like_N_sf"/>
</dbReference>
<dbReference type="PROSITE" id="PS51199">
    <property type="entry name" value="SF4_HELICASE"/>
    <property type="match status" value="1"/>
</dbReference>
<evidence type="ECO:0000256" key="12">
    <source>
        <dbReference type="RuleBase" id="RU362085"/>
    </source>
</evidence>
<keyword evidence="2 12" id="KW-0639">Primosome</keyword>
<keyword evidence="7 12" id="KW-0067">ATP-binding</keyword>
<dbReference type="GO" id="GO:0003677">
    <property type="term" value="F:DNA binding"/>
    <property type="evidence" value="ECO:0007669"/>
    <property type="project" value="UniProtKB-UniRule"/>
</dbReference>
<dbReference type="SUPFAM" id="SSF52540">
    <property type="entry name" value="P-loop containing nucleoside triphosphate hydrolases"/>
    <property type="match status" value="1"/>
</dbReference>
<keyword evidence="4 12" id="KW-0547">Nucleotide-binding</keyword>
<dbReference type="SMART" id="SM00382">
    <property type="entry name" value="AAA"/>
    <property type="match status" value="1"/>
</dbReference>
<dbReference type="InterPro" id="IPR007692">
    <property type="entry name" value="DNA_helicase_DnaB"/>
</dbReference>
<dbReference type="GO" id="GO:0005524">
    <property type="term" value="F:ATP binding"/>
    <property type="evidence" value="ECO:0007669"/>
    <property type="project" value="UniProtKB-UniRule"/>
</dbReference>
<keyword evidence="16" id="KW-1185">Reference proteome</keyword>
<dbReference type="GO" id="GO:1990077">
    <property type="term" value="C:primosome complex"/>
    <property type="evidence" value="ECO:0007669"/>
    <property type="project" value="UniProtKB-UniRule"/>
</dbReference>
<feature type="region of interest" description="Disordered" evidence="13">
    <location>
        <begin position="476"/>
        <end position="497"/>
    </location>
</feature>
<accession>A0A5M6CFI5</accession>
<dbReference type="GO" id="GO:0016887">
    <property type="term" value="F:ATP hydrolysis activity"/>
    <property type="evidence" value="ECO:0007669"/>
    <property type="project" value="RHEA"/>
</dbReference>
<dbReference type="InterPro" id="IPR027417">
    <property type="entry name" value="P-loop_NTPase"/>
</dbReference>
<evidence type="ECO:0000256" key="9">
    <source>
        <dbReference type="ARBA" id="ARBA00023235"/>
    </source>
</evidence>
<evidence type="ECO:0000259" key="14">
    <source>
        <dbReference type="PROSITE" id="PS51199"/>
    </source>
</evidence>
<evidence type="ECO:0000256" key="11">
    <source>
        <dbReference type="NCBIfam" id="TIGR00665"/>
    </source>
</evidence>
<evidence type="ECO:0000256" key="4">
    <source>
        <dbReference type="ARBA" id="ARBA00022741"/>
    </source>
</evidence>
<dbReference type="PANTHER" id="PTHR30153">
    <property type="entry name" value="REPLICATIVE DNA HELICASE DNAB"/>
    <property type="match status" value="1"/>
</dbReference>
<evidence type="ECO:0000256" key="7">
    <source>
        <dbReference type="ARBA" id="ARBA00022840"/>
    </source>
</evidence>
<evidence type="ECO:0000313" key="16">
    <source>
        <dbReference type="Proteomes" id="UP000323632"/>
    </source>
</evidence>
<dbReference type="Gene3D" id="1.10.860.10">
    <property type="entry name" value="DNAb Helicase, Chain A"/>
    <property type="match status" value="1"/>
</dbReference>
<keyword evidence="5 12" id="KW-0378">Hydrolase</keyword>
<dbReference type="GO" id="GO:0006269">
    <property type="term" value="P:DNA replication, synthesis of primer"/>
    <property type="evidence" value="ECO:0007669"/>
    <property type="project" value="UniProtKB-UniRule"/>
</dbReference>
<name>A0A5M6CFI5_9BACT</name>
<evidence type="ECO:0000256" key="6">
    <source>
        <dbReference type="ARBA" id="ARBA00022806"/>
    </source>
</evidence>
<keyword evidence="9" id="KW-0413">Isomerase</keyword>
<dbReference type="InterPro" id="IPR007694">
    <property type="entry name" value="DNA_helicase_DnaB-like_C"/>
</dbReference>
<dbReference type="InterPro" id="IPR007693">
    <property type="entry name" value="DNA_helicase_DnaB-like_N"/>
</dbReference>
<dbReference type="GO" id="GO:0005829">
    <property type="term" value="C:cytosol"/>
    <property type="evidence" value="ECO:0007669"/>
    <property type="project" value="TreeGrafter"/>
</dbReference>